<keyword evidence="2" id="KW-0450">Lipoyl</keyword>
<dbReference type="InterPro" id="IPR011053">
    <property type="entry name" value="Single_hybrid_motif"/>
</dbReference>
<dbReference type="InterPro" id="IPR003016">
    <property type="entry name" value="2-oxoA_DH_lipoyl-BS"/>
</dbReference>
<dbReference type="RefSeq" id="WP_093991892.1">
    <property type="nucleotide sequence ID" value="NZ_FXZK01000003.1"/>
</dbReference>
<proteinExistence type="predicted"/>
<dbReference type="PROSITE" id="PS50968">
    <property type="entry name" value="BIOTINYL_LIPOYL"/>
    <property type="match status" value="1"/>
</dbReference>
<evidence type="ECO:0000256" key="2">
    <source>
        <dbReference type="ARBA" id="ARBA00022823"/>
    </source>
</evidence>
<dbReference type="GO" id="GO:0004149">
    <property type="term" value="F:dihydrolipoyllysine-residue succinyltransferase activity"/>
    <property type="evidence" value="ECO:0007669"/>
    <property type="project" value="UniProtKB-EC"/>
</dbReference>
<dbReference type="OrthoDB" id="9804723at2"/>
<evidence type="ECO:0000256" key="1">
    <source>
        <dbReference type="ARBA" id="ARBA00001938"/>
    </source>
</evidence>
<keyword evidence="5" id="KW-0012">Acyltransferase</keyword>
<dbReference type="Proteomes" id="UP000201613">
    <property type="component" value="Unassembled WGS sequence"/>
</dbReference>
<comment type="cofactor">
    <cofactor evidence="1">
        <name>(R)-lipoate</name>
        <dbReference type="ChEBI" id="CHEBI:83088"/>
    </cofactor>
</comment>
<accession>A0A238LDI1</accession>
<keyword evidence="5" id="KW-0808">Transferase</keyword>
<dbReference type="GO" id="GO:0006086">
    <property type="term" value="P:pyruvate decarboxylation to acetyl-CoA"/>
    <property type="evidence" value="ECO:0007669"/>
    <property type="project" value="InterPro"/>
</dbReference>
<organism evidence="5 6">
    <name type="scientific">Flavimaricola marinus</name>
    <dbReference type="NCBI Taxonomy" id="1819565"/>
    <lineage>
        <taxon>Bacteria</taxon>
        <taxon>Pseudomonadati</taxon>
        <taxon>Pseudomonadota</taxon>
        <taxon>Alphaproteobacteria</taxon>
        <taxon>Rhodobacterales</taxon>
        <taxon>Paracoccaceae</taxon>
        <taxon>Flavimaricola</taxon>
    </lineage>
</organism>
<dbReference type="Pfam" id="PF00364">
    <property type="entry name" value="Biotin_lipoyl"/>
    <property type="match status" value="1"/>
</dbReference>
<dbReference type="InterPro" id="IPR036625">
    <property type="entry name" value="E3-bd_dom_sf"/>
</dbReference>
<dbReference type="GO" id="GO:0045254">
    <property type="term" value="C:pyruvate dehydrogenase complex"/>
    <property type="evidence" value="ECO:0007669"/>
    <property type="project" value="InterPro"/>
</dbReference>
<evidence type="ECO:0000256" key="3">
    <source>
        <dbReference type="SAM" id="MobiDB-lite"/>
    </source>
</evidence>
<keyword evidence="6" id="KW-1185">Reference proteome</keyword>
<dbReference type="PROSITE" id="PS00189">
    <property type="entry name" value="LIPOYL"/>
    <property type="match status" value="1"/>
</dbReference>
<dbReference type="AlphaFoldDB" id="A0A238LDI1"/>
<dbReference type="SUPFAM" id="SSF51230">
    <property type="entry name" value="Single hybrid motif"/>
    <property type="match status" value="1"/>
</dbReference>
<gene>
    <name evidence="5" type="primary">odhB</name>
    <name evidence="5" type="ORF">LOM8899_01818</name>
</gene>
<protein>
    <submittedName>
        <fullName evidence="5">Dihydrolipoyllysine-residue succinyltransferase component of 2-oxoglutarate dehydrogenase complex</fullName>
        <ecNumber evidence="5">2.3.1.61</ecNumber>
    </submittedName>
</protein>
<dbReference type="Gene3D" id="2.40.50.100">
    <property type="match status" value="1"/>
</dbReference>
<feature type="domain" description="Lipoyl-binding" evidence="4">
    <location>
        <begin position="2"/>
        <end position="77"/>
    </location>
</feature>
<dbReference type="EC" id="2.3.1.61" evidence="5"/>
<dbReference type="CDD" id="cd06849">
    <property type="entry name" value="lipoyl_domain"/>
    <property type="match status" value="1"/>
</dbReference>
<dbReference type="InterPro" id="IPR045257">
    <property type="entry name" value="E2/Pdx1"/>
</dbReference>
<dbReference type="PANTHER" id="PTHR23151:SF90">
    <property type="entry name" value="DIHYDROLIPOYLLYSINE-RESIDUE ACETYLTRANSFERASE COMPONENT OF PYRUVATE DEHYDROGENASE COMPLEX, MITOCHONDRIAL-RELATED"/>
    <property type="match status" value="1"/>
</dbReference>
<reference evidence="5 6" key="1">
    <citation type="submission" date="2017-05" db="EMBL/GenBank/DDBJ databases">
        <authorList>
            <person name="Song R."/>
            <person name="Chenine A.L."/>
            <person name="Ruprecht R.M."/>
        </authorList>
    </citation>
    <scope>NUCLEOTIDE SEQUENCE [LARGE SCALE GENOMIC DNA]</scope>
    <source>
        <strain evidence="5 6">CECT 8899</strain>
    </source>
</reference>
<name>A0A238LDI1_9RHOB</name>
<evidence type="ECO:0000259" key="4">
    <source>
        <dbReference type="PROSITE" id="PS50968"/>
    </source>
</evidence>
<evidence type="ECO:0000313" key="6">
    <source>
        <dbReference type="Proteomes" id="UP000201613"/>
    </source>
</evidence>
<dbReference type="EMBL" id="FXZK01000003">
    <property type="protein sequence ID" value="SMY07678.1"/>
    <property type="molecule type" value="Genomic_DNA"/>
</dbReference>
<feature type="region of interest" description="Disordered" evidence="3">
    <location>
        <begin position="83"/>
        <end position="129"/>
    </location>
</feature>
<dbReference type="InterPro" id="IPR000089">
    <property type="entry name" value="Biotin_lipoyl"/>
</dbReference>
<sequence>MTHEVIMPALGMAQETGVLVRWLKEPGDPVVKGEPLIEVETDKAVQEVEAQADGFLGSVSAAAGDEVPVGQVIGKIYVDASAAASRERDETVPEPSRSGPEPAPSPEPASTAPKTEAPQASNSLGVKTHSGRVLASPKVRRLAAEEGLDLELLVQAGYSQPFHVSDLTALRSIATETAAQSIAPASAGARRGRLDAVCDARNLATLREQFSSQAKLDLPPGVFFARFAAQALRASMDRTDELVIRLEKLEGAKFAQPTLYIDPDQSRLTTDPTESEAEATLILRDLTDSALSGVMLIDDFSGPILTVARDEGRGLFILGLDYGTEHLTNDAAIAVLTYFAGALADPLVHLA</sequence>
<dbReference type="PANTHER" id="PTHR23151">
    <property type="entry name" value="DIHYDROLIPOAMIDE ACETYL/SUCCINYL-TRANSFERASE-RELATED"/>
    <property type="match status" value="1"/>
</dbReference>
<dbReference type="Gene3D" id="4.10.320.10">
    <property type="entry name" value="E3-binding domain"/>
    <property type="match status" value="1"/>
</dbReference>
<evidence type="ECO:0000313" key="5">
    <source>
        <dbReference type="EMBL" id="SMY07678.1"/>
    </source>
</evidence>